<evidence type="ECO:0008006" key="9">
    <source>
        <dbReference type="Google" id="ProtNLM"/>
    </source>
</evidence>
<dbReference type="PANTHER" id="PTHR15263:SF1">
    <property type="entry name" value="NF-KAPPA-B INHIBITOR-LIKE PROTEIN 1"/>
    <property type="match status" value="1"/>
</dbReference>
<feature type="compositionally biased region" description="Basic and acidic residues" evidence="6">
    <location>
        <begin position="290"/>
        <end position="299"/>
    </location>
</feature>
<feature type="compositionally biased region" description="Basic and acidic residues" evidence="6">
    <location>
        <begin position="44"/>
        <end position="55"/>
    </location>
</feature>
<evidence type="ECO:0000256" key="4">
    <source>
        <dbReference type="ARBA" id="ARBA00023043"/>
    </source>
</evidence>
<reference evidence="7 8" key="1">
    <citation type="journal article" date="2013" name="PLoS ONE">
        <title>Genomic and secretomic analyses reveal unique features of the lignocellulolytic enzyme system of Penicillium decumbens.</title>
        <authorList>
            <person name="Liu G."/>
            <person name="Zhang L."/>
            <person name="Wei X."/>
            <person name="Zou G."/>
            <person name="Qin Y."/>
            <person name="Ma L."/>
            <person name="Li J."/>
            <person name="Zheng H."/>
            <person name="Wang S."/>
            <person name="Wang C."/>
            <person name="Xun L."/>
            <person name="Zhao G.-P."/>
            <person name="Zhou Z."/>
            <person name="Qu Y."/>
        </authorList>
    </citation>
    <scope>NUCLEOTIDE SEQUENCE [LARGE SCALE GENOMIC DNA]</scope>
    <source>
        <strain evidence="8">114-2 / CGMCC 5302</strain>
    </source>
</reference>
<feature type="region of interest" description="Disordered" evidence="6">
    <location>
        <begin position="280"/>
        <end position="299"/>
    </location>
</feature>
<evidence type="ECO:0000256" key="3">
    <source>
        <dbReference type="ARBA" id="ARBA00022737"/>
    </source>
</evidence>
<dbReference type="InterPro" id="IPR038753">
    <property type="entry name" value="NFKBIL1"/>
</dbReference>
<sequence length="389" mass="45321">MGSHQTDGEPSGTRHSDEYSPASTSHGRFRFKTSSARSSKRRDHHEEDPLRTLKSDRKRPRTSDSRSSQHTANSNTTGSSHPDETSPVEENRTRSSHRRHRHKRHRSRSREHKRRDSSKNKNKDDISSAHPPLSPNAAFRESLFDALGDDEGAAYWETVYGQPIHNFAVPEVPRGPDGELEQMTDEEYATYVRSRMWERTREGMLEEQDRLREERRKARQRARNSGGSEERRREQAEFERAMEESLRRGAERKMRKKNWEGVWGQYLGRWEDIARVVEKAASTRSTSPSKEAEPSAKVGHETPRLRNLLFWPVESGKRRDVNADSVQDFLRHSTTGDLMSTLKAERVRWHPDKIQHRYSVLGIEGEVMKSVTEVFQIIDRMWSEERQRG</sequence>
<dbReference type="HOGENOM" id="CLU_043194_0_0_1"/>
<feature type="region of interest" description="Disordered" evidence="6">
    <location>
        <begin position="1"/>
        <end position="137"/>
    </location>
</feature>
<dbReference type="eggNOG" id="ENOG502S83T">
    <property type="taxonomic scope" value="Eukaryota"/>
</dbReference>
<feature type="compositionally biased region" description="Polar residues" evidence="6">
    <location>
        <begin position="21"/>
        <end position="37"/>
    </location>
</feature>
<evidence type="ECO:0000256" key="5">
    <source>
        <dbReference type="ARBA" id="ARBA00023242"/>
    </source>
</evidence>
<dbReference type="GO" id="GO:0043124">
    <property type="term" value="P:negative regulation of canonical NF-kappaB signal transduction"/>
    <property type="evidence" value="ECO:0007669"/>
    <property type="project" value="InterPro"/>
</dbReference>
<name>S7ZCB4_PENO1</name>
<dbReference type="PANTHER" id="PTHR15263">
    <property type="entry name" value="I-KAPPA-B-LIKE PROTEIN IKBL"/>
    <property type="match status" value="1"/>
</dbReference>
<dbReference type="STRING" id="933388.S7ZCB4"/>
<evidence type="ECO:0000256" key="2">
    <source>
        <dbReference type="ARBA" id="ARBA00022553"/>
    </source>
</evidence>
<evidence type="ECO:0000313" key="8">
    <source>
        <dbReference type="Proteomes" id="UP000019376"/>
    </source>
</evidence>
<dbReference type="AlphaFoldDB" id="S7ZCB4"/>
<dbReference type="OrthoDB" id="412109at2759"/>
<accession>S7ZCB4</accession>
<gene>
    <name evidence="7" type="ORF">PDE_03216</name>
</gene>
<feature type="compositionally biased region" description="Basic residues" evidence="6">
    <location>
        <begin position="94"/>
        <end position="116"/>
    </location>
</feature>
<keyword evidence="2" id="KW-0597">Phosphoprotein</keyword>
<dbReference type="EMBL" id="KB644410">
    <property type="protein sequence ID" value="EPS28270.1"/>
    <property type="molecule type" value="Genomic_DNA"/>
</dbReference>
<keyword evidence="3" id="KW-0677">Repeat</keyword>
<feature type="compositionally biased region" description="Basic and acidic residues" evidence="6">
    <location>
        <begin position="117"/>
        <end position="127"/>
    </location>
</feature>
<feature type="compositionally biased region" description="Basic and acidic residues" evidence="6">
    <location>
        <begin position="81"/>
        <end position="93"/>
    </location>
</feature>
<feature type="compositionally biased region" description="Polar residues" evidence="6">
    <location>
        <begin position="65"/>
        <end position="80"/>
    </location>
</feature>
<evidence type="ECO:0000313" key="7">
    <source>
        <dbReference type="EMBL" id="EPS28270.1"/>
    </source>
</evidence>
<organism evidence="7 8">
    <name type="scientific">Penicillium oxalicum (strain 114-2 / CGMCC 5302)</name>
    <name type="common">Penicillium decumbens</name>
    <dbReference type="NCBI Taxonomy" id="933388"/>
    <lineage>
        <taxon>Eukaryota</taxon>
        <taxon>Fungi</taxon>
        <taxon>Dikarya</taxon>
        <taxon>Ascomycota</taxon>
        <taxon>Pezizomycotina</taxon>
        <taxon>Eurotiomycetes</taxon>
        <taxon>Eurotiomycetidae</taxon>
        <taxon>Eurotiales</taxon>
        <taxon>Aspergillaceae</taxon>
        <taxon>Penicillium</taxon>
    </lineage>
</organism>
<dbReference type="Proteomes" id="UP000019376">
    <property type="component" value="Unassembled WGS sequence"/>
</dbReference>
<keyword evidence="4" id="KW-0040">ANK repeat</keyword>
<feature type="region of interest" description="Disordered" evidence="6">
    <location>
        <begin position="203"/>
        <end position="238"/>
    </location>
</feature>
<protein>
    <recommendedName>
        <fullName evidence="9">NF-kappa-B inhibitor-like protein 1</fullName>
    </recommendedName>
</protein>
<comment type="subcellular location">
    <subcellularLocation>
        <location evidence="1">Nucleus</location>
    </subcellularLocation>
</comment>
<dbReference type="PhylomeDB" id="S7ZCB4"/>
<keyword evidence="8" id="KW-1185">Reference proteome</keyword>
<keyword evidence="5" id="KW-0539">Nucleus</keyword>
<feature type="compositionally biased region" description="Basic and acidic residues" evidence="6">
    <location>
        <begin position="228"/>
        <end position="238"/>
    </location>
</feature>
<proteinExistence type="predicted"/>
<evidence type="ECO:0000256" key="1">
    <source>
        <dbReference type="ARBA" id="ARBA00004123"/>
    </source>
</evidence>
<dbReference type="GO" id="GO:0005634">
    <property type="term" value="C:nucleus"/>
    <property type="evidence" value="ECO:0007669"/>
    <property type="project" value="UniProtKB-SubCell"/>
</dbReference>
<evidence type="ECO:0000256" key="6">
    <source>
        <dbReference type="SAM" id="MobiDB-lite"/>
    </source>
</evidence>
<feature type="compositionally biased region" description="Basic and acidic residues" evidence="6">
    <location>
        <begin position="203"/>
        <end position="216"/>
    </location>
</feature>